<evidence type="ECO:0000256" key="7">
    <source>
        <dbReference type="ARBA" id="ARBA00023128"/>
    </source>
</evidence>
<gene>
    <name evidence="12" type="ORF">WJX73_002929</name>
</gene>
<dbReference type="InterPro" id="IPR001926">
    <property type="entry name" value="TrpB-like_PALP"/>
</dbReference>
<dbReference type="InterPro" id="IPR050214">
    <property type="entry name" value="Cys_Synth/Cystath_Beta-Synth"/>
</dbReference>
<dbReference type="CDD" id="cd01561">
    <property type="entry name" value="CBS_like"/>
    <property type="match status" value="1"/>
</dbReference>
<evidence type="ECO:0000256" key="2">
    <source>
        <dbReference type="ARBA" id="ARBA00012681"/>
    </source>
</evidence>
<dbReference type="Proteomes" id="UP001465755">
    <property type="component" value="Unassembled WGS sequence"/>
</dbReference>
<comment type="catalytic activity">
    <reaction evidence="9">
        <text>O-acetyl-L-serine + hydrogen sulfide = L-cysteine + acetate</text>
        <dbReference type="Rhea" id="RHEA:14829"/>
        <dbReference type="ChEBI" id="CHEBI:29919"/>
        <dbReference type="ChEBI" id="CHEBI:30089"/>
        <dbReference type="ChEBI" id="CHEBI:35235"/>
        <dbReference type="ChEBI" id="CHEBI:58340"/>
        <dbReference type="EC" id="2.5.1.47"/>
    </reaction>
</comment>
<keyword evidence="4" id="KW-0812">Transmembrane</keyword>
<dbReference type="Pfam" id="PF00291">
    <property type="entry name" value="PALP"/>
    <property type="match status" value="1"/>
</dbReference>
<keyword evidence="8" id="KW-0472">Membrane</keyword>
<evidence type="ECO:0000313" key="13">
    <source>
        <dbReference type="Proteomes" id="UP001465755"/>
    </source>
</evidence>
<evidence type="ECO:0000256" key="9">
    <source>
        <dbReference type="ARBA" id="ARBA00047931"/>
    </source>
</evidence>
<comment type="subcellular location">
    <subcellularLocation>
        <location evidence="1">Mitochondrion outer membrane</location>
        <topology evidence="1">Single-pass membrane protein</topology>
    </subcellularLocation>
</comment>
<protein>
    <recommendedName>
        <fullName evidence="2">cysteine synthase</fullName>
        <ecNumber evidence="2">2.5.1.47</ecNumber>
    </recommendedName>
    <alternativeName>
        <fullName evidence="10">Cysteine synthase-like protein</fullName>
    </alternativeName>
</protein>
<evidence type="ECO:0000256" key="4">
    <source>
        <dbReference type="ARBA" id="ARBA00022692"/>
    </source>
</evidence>
<keyword evidence="7" id="KW-0496">Mitochondrion</keyword>
<dbReference type="PANTHER" id="PTHR10314">
    <property type="entry name" value="CYSTATHIONINE BETA-SYNTHASE"/>
    <property type="match status" value="1"/>
</dbReference>
<evidence type="ECO:0000256" key="8">
    <source>
        <dbReference type="ARBA" id="ARBA00023136"/>
    </source>
</evidence>
<dbReference type="Gene3D" id="3.40.50.1100">
    <property type="match status" value="2"/>
</dbReference>
<organism evidence="12 13">
    <name type="scientific">Symbiochloris irregularis</name>
    <dbReference type="NCBI Taxonomy" id="706552"/>
    <lineage>
        <taxon>Eukaryota</taxon>
        <taxon>Viridiplantae</taxon>
        <taxon>Chlorophyta</taxon>
        <taxon>core chlorophytes</taxon>
        <taxon>Trebouxiophyceae</taxon>
        <taxon>Trebouxiales</taxon>
        <taxon>Trebouxiaceae</taxon>
        <taxon>Symbiochloris</taxon>
    </lineage>
</organism>
<name>A0AAW1PRA0_9CHLO</name>
<evidence type="ECO:0000256" key="6">
    <source>
        <dbReference type="ARBA" id="ARBA00022989"/>
    </source>
</evidence>
<comment type="caution">
    <text evidence="12">The sequence shown here is derived from an EMBL/GenBank/DDBJ whole genome shotgun (WGS) entry which is preliminary data.</text>
</comment>
<evidence type="ECO:0000313" key="12">
    <source>
        <dbReference type="EMBL" id="KAK9811956.1"/>
    </source>
</evidence>
<evidence type="ECO:0000256" key="10">
    <source>
        <dbReference type="ARBA" id="ARBA00078545"/>
    </source>
</evidence>
<keyword evidence="3" id="KW-0808">Transferase</keyword>
<accession>A0AAW1PRA0</accession>
<sequence length="382" mass="40402">MGVLDPLTLTVAAVACCGALAVAVQALWESKQSHRRSNDIVDGVEGLIGNTPLVRIRSLSSQTGSEILGKAEFLQPGGSVKDRVALQAFRQAIKLGTLAVPGGLITEGTAGSTGVSLAMLSAAYGCRCHIVMPDDAAAEKSQMLEALGAKVQRVRPVSIAHPDHFVNVARRAAEAEAGALFVDQFENPANAEAHEVTGHEIWEQTRGRVDGFVCGAGTGGTIAGVSRALKRRRKDVQIALVDPQGSGLYNKVTKGVMYTSQEAEGLRLRNPCDTITEGVGINRMTANFGQASIDCAFRCTDQEAVEMAAYLVRNDGLFLGSSAAVNCVGAVKLARQLGPGHTIVTILCDGGQRHLSRFHNVEYLQRMGLTPQARGRELAFVG</sequence>
<reference evidence="12 13" key="1">
    <citation type="journal article" date="2024" name="Nat. Commun.">
        <title>Phylogenomics reveals the evolutionary origins of lichenization in chlorophyte algae.</title>
        <authorList>
            <person name="Puginier C."/>
            <person name="Libourel C."/>
            <person name="Otte J."/>
            <person name="Skaloud P."/>
            <person name="Haon M."/>
            <person name="Grisel S."/>
            <person name="Petersen M."/>
            <person name="Berrin J.G."/>
            <person name="Delaux P.M."/>
            <person name="Dal Grande F."/>
            <person name="Keller J."/>
        </authorList>
    </citation>
    <scope>NUCLEOTIDE SEQUENCE [LARGE SCALE GENOMIC DNA]</scope>
    <source>
        <strain evidence="12 13">SAG 2036</strain>
    </source>
</reference>
<dbReference type="GO" id="GO:0004124">
    <property type="term" value="F:cysteine synthase activity"/>
    <property type="evidence" value="ECO:0007669"/>
    <property type="project" value="UniProtKB-EC"/>
</dbReference>
<dbReference type="SUPFAM" id="SSF53686">
    <property type="entry name" value="Tryptophan synthase beta subunit-like PLP-dependent enzymes"/>
    <property type="match status" value="1"/>
</dbReference>
<dbReference type="EMBL" id="JALJOQ010000010">
    <property type="protein sequence ID" value="KAK9811956.1"/>
    <property type="molecule type" value="Genomic_DNA"/>
</dbReference>
<dbReference type="FunFam" id="3.40.50.1100:FF:000096">
    <property type="entry name" value="Related to cysteine synthase"/>
    <property type="match status" value="1"/>
</dbReference>
<evidence type="ECO:0000256" key="3">
    <source>
        <dbReference type="ARBA" id="ARBA00022679"/>
    </source>
</evidence>
<dbReference type="GO" id="GO:0005741">
    <property type="term" value="C:mitochondrial outer membrane"/>
    <property type="evidence" value="ECO:0007669"/>
    <property type="project" value="UniProtKB-SubCell"/>
</dbReference>
<dbReference type="InterPro" id="IPR036052">
    <property type="entry name" value="TrpB-like_PALP_sf"/>
</dbReference>
<feature type="domain" description="Tryptophan synthase beta chain-like PALP" evidence="11">
    <location>
        <begin position="45"/>
        <end position="349"/>
    </location>
</feature>
<dbReference type="AlphaFoldDB" id="A0AAW1PRA0"/>
<keyword evidence="13" id="KW-1185">Reference proteome</keyword>
<evidence type="ECO:0000256" key="1">
    <source>
        <dbReference type="ARBA" id="ARBA00004572"/>
    </source>
</evidence>
<proteinExistence type="predicted"/>
<evidence type="ECO:0000256" key="5">
    <source>
        <dbReference type="ARBA" id="ARBA00022787"/>
    </source>
</evidence>
<evidence type="ECO:0000259" key="11">
    <source>
        <dbReference type="Pfam" id="PF00291"/>
    </source>
</evidence>
<keyword evidence="5" id="KW-1000">Mitochondrion outer membrane</keyword>
<keyword evidence="6" id="KW-1133">Transmembrane helix</keyword>
<dbReference type="EC" id="2.5.1.47" evidence="2"/>